<dbReference type="InterPro" id="IPR013766">
    <property type="entry name" value="Thioredoxin_domain"/>
</dbReference>
<organism evidence="3 4">
    <name type="scientific">Fusibacter bizertensis</name>
    <dbReference type="NCBI Taxonomy" id="1488331"/>
    <lineage>
        <taxon>Bacteria</taxon>
        <taxon>Bacillati</taxon>
        <taxon>Bacillota</taxon>
        <taxon>Clostridia</taxon>
        <taxon>Eubacteriales</taxon>
        <taxon>Eubacteriales Family XII. Incertae Sedis</taxon>
        <taxon>Fusibacter</taxon>
    </lineage>
</organism>
<feature type="compositionally biased region" description="Polar residues" evidence="1">
    <location>
        <begin position="39"/>
        <end position="62"/>
    </location>
</feature>
<name>A0ABT6NBG1_9FIRM</name>
<dbReference type="Proteomes" id="UP001158045">
    <property type="component" value="Unassembled WGS sequence"/>
</dbReference>
<dbReference type="Gene3D" id="3.40.30.10">
    <property type="entry name" value="Glutaredoxin"/>
    <property type="match status" value="1"/>
</dbReference>
<sequence>MHLSKLTKKSKFKSFIILFGVISVLFLFSACGSDQTDQQVTLKPESTSGAETTNQSTSDNTVETTTEPEPYYIPDFKLTTLGGEETSLSAYEGQLIVINFWATWCKYCIEEMPLLDELDKRDDVTVLAISVNEDQKTVQDYIDEHGYQMPIFLDEKGELASMFGVTGFPTSLFLGPDFEYFYLYPGMLEQNTIDSILEAIDEIMKDRQ</sequence>
<dbReference type="InterPro" id="IPR000866">
    <property type="entry name" value="AhpC/TSA"/>
</dbReference>
<gene>
    <name evidence="3" type="ORF">QE109_06310</name>
</gene>
<dbReference type="EMBL" id="JARYZI010000003">
    <property type="protein sequence ID" value="MDH8677751.1"/>
    <property type="molecule type" value="Genomic_DNA"/>
</dbReference>
<dbReference type="Pfam" id="PF00578">
    <property type="entry name" value="AhpC-TSA"/>
    <property type="match status" value="1"/>
</dbReference>
<proteinExistence type="predicted"/>
<dbReference type="CDD" id="cd02966">
    <property type="entry name" value="TlpA_like_family"/>
    <property type="match status" value="1"/>
</dbReference>
<feature type="domain" description="Thioredoxin" evidence="2">
    <location>
        <begin position="67"/>
        <end position="205"/>
    </location>
</feature>
<protein>
    <submittedName>
        <fullName evidence="3">TlpA disulfide reductase family protein</fullName>
    </submittedName>
</protein>
<dbReference type="SUPFAM" id="SSF52833">
    <property type="entry name" value="Thioredoxin-like"/>
    <property type="match status" value="1"/>
</dbReference>
<dbReference type="InterPro" id="IPR050553">
    <property type="entry name" value="Thioredoxin_ResA/DsbE_sf"/>
</dbReference>
<evidence type="ECO:0000259" key="2">
    <source>
        <dbReference type="PROSITE" id="PS51352"/>
    </source>
</evidence>
<dbReference type="PANTHER" id="PTHR42852:SF17">
    <property type="entry name" value="THIOREDOXIN-LIKE PROTEIN HI_1115"/>
    <property type="match status" value="1"/>
</dbReference>
<reference evidence="3 4" key="1">
    <citation type="submission" date="2023-04" db="EMBL/GenBank/DDBJ databases">
        <title>Fusibacter bizertensis strain WBS, isolated from littoral bottom sediments of the Arctic seas - biochemical and genomic analysis.</title>
        <authorList>
            <person name="Brioukhanov A.L."/>
        </authorList>
    </citation>
    <scope>NUCLEOTIDE SEQUENCE [LARGE SCALE GENOMIC DNA]</scope>
    <source>
        <strain evidence="3 4">WBS</strain>
    </source>
</reference>
<accession>A0ABT6NBG1</accession>
<dbReference type="RefSeq" id="WP_281093572.1">
    <property type="nucleotide sequence ID" value="NZ_JARYZI010000003.1"/>
</dbReference>
<evidence type="ECO:0000313" key="3">
    <source>
        <dbReference type="EMBL" id="MDH8677751.1"/>
    </source>
</evidence>
<keyword evidence="4" id="KW-1185">Reference proteome</keyword>
<dbReference type="PROSITE" id="PS51257">
    <property type="entry name" value="PROKAR_LIPOPROTEIN"/>
    <property type="match status" value="1"/>
</dbReference>
<evidence type="ECO:0000256" key="1">
    <source>
        <dbReference type="SAM" id="MobiDB-lite"/>
    </source>
</evidence>
<dbReference type="InterPro" id="IPR036249">
    <property type="entry name" value="Thioredoxin-like_sf"/>
</dbReference>
<comment type="caution">
    <text evidence="3">The sequence shown here is derived from an EMBL/GenBank/DDBJ whole genome shotgun (WGS) entry which is preliminary data.</text>
</comment>
<dbReference type="PROSITE" id="PS51352">
    <property type="entry name" value="THIOREDOXIN_2"/>
    <property type="match status" value="1"/>
</dbReference>
<dbReference type="PANTHER" id="PTHR42852">
    <property type="entry name" value="THIOL:DISULFIDE INTERCHANGE PROTEIN DSBE"/>
    <property type="match status" value="1"/>
</dbReference>
<feature type="region of interest" description="Disordered" evidence="1">
    <location>
        <begin position="39"/>
        <end position="66"/>
    </location>
</feature>
<evidence type="ECO:0000313" key="4">
    <source>
        <dbReference type="Proteomes" id="UP001158045"/>
    </source>
</evidence>